<feature type="region of interest" description="Disordered" evidence="8">
    <location>
        <begin position="171"/>
        <end position="269"/>
    </location>
</feature>
<evidence type="ECO:0000256" key="3">
    <source>
        <dbReference type="ARBA" id="ARBA00022737"/>
    </source>
</evidence>
<dbReference type="Proteomes" id="UP001292094">
    <property type="component" value="Unassembled WGS sequence"/>
</dbReference>
<keyword evidence="6" id="KW-0539">Nucleus</keyword>
<dbReference type="Gene3D" id="3.30.160.60">
    <property type="entry name" value="Classic Zinc Finger"/>
    <property type="match status" value="3"/>
</dbReference>
<feature type="compositionally biased region" description="Low complexity" evidence="8">
    <location>
        <begin position="437"/>
        <end position="453"/>
    </location>
</feature>
<evidence type="ECO:0000313" key="11">
    <source>
        <dbReference type="Proteomes" id="UP001292094"/>
    </source>
</evidence>
<evidence type="ECO:0000259" key="9">
    <source>
        <dbReference type="PROSITE" id="PS50157"/>
    </source>
</evidence>
<feature type="region of interest" description="Disordered" evidence="8">
    <location>
        <begin position="299"/>
        <end position="471"/>
    </location>
</feature>
<feature type="domain" description="C2H2-type" evidence="9">
    <location>
        <begin position="123"/>
        <end position="150"/>
    </location>
</feature>
<dbReference type="GO" id="GO:0008270">
    <property type="term" value="F:zinc ion binding"/>
    <property type="evidence" value="ECO:0007669"/>
    <property type="project" value="UniProtKB-KW"/>
</dbReference>
<dbReference type="EMBL" id="JAWZYT010002854">
    <property type="protein sequence ID" value="KAK4301627.1"/>
    <property type="molecule type" value="Genomic_DNA"/>
</dbReference>
<dbReference type="FunFam" id="3.30.160.60:FF:002343">
    <property type="entry name" value="Zinc finger protein 33A"/>
    <property type="match status" value="1"/>
</dbReference>
<organism evidence="10 11">
    <name type="scientific">Petrolisthes manimaculis</name>
    <dbReference type="NCBI Taxonomy" id="1843537"/>
    <lineage>
        <taxon>Eukaryota</taxon>
        <taxon>Metazoa</taxon>
        <taxon>Ecdysozoa</taxon>
        <taxon>Arthropoda</taxon>
        <taxon>Crustacea</taxon>
        <taxon>Multicrustacea</taxon>
        <taxon>Malacostraca</taxon>
        <taxon>Eumalacostraca</taxon>
        <taxon>Eucarida</taxon>
        <taxon>Decapoda</taxon>
        <taxon>Pleocyemata</taxon>
        <taxon>Anomura</taxon>
        <taxon>Galatheoidea</taxon>
        <taxon>Porcellanidae</taxon>
        <taxon>Petrolisthes</taxon>
    </lineage>
</organism>
<evidence type="ECO:0000313" key="10">
    <source>
        <dbReference type="EMBL" id="KAK4301627.1"/>
    </source>
</evidence>
<keyword evidence="4 7" id="KW-0863">Zinc-finger</keyword>
<dbReference type="GO" id="GO:0000981">
    <property type="term" value="F:DNA-binding transcription factor activity, RNA polymerase II-specific"/>
    <property type="evidence" value="ECO:0007669"/>
    <property type="project" value="TreeGrafter"/>
</dbReference>
<dbReference type="GO" id="GO:0005634">
    <property type="term" value="C:nucleus"/>
    <property type="evidence" value="ECO:0007669"/>
    <property type="project" value="UniProtKB-SubCell"/>
</dbReference>
<dbReference type="SMART" id="SM00355">
    <property type="entry name" value="ZnF_C2H2"/>
    <property type="match status" value="2"/>
</dbReference>
<evidence type="ECO:0000256" key="2">
    <source>
        <dbReference type="ARBA" id="ARBA00022723"/>
    </source>
</evidence>
<dbReference type="InterPro" id="IPR036236">
    <property type="entry name" value="Znf_C2H2_sf"/>
</dbReference>
<feature type="compositionally biased region" description="Basic and acidic residues" evidence="8">
    <location>
        <begin position="232"/>
        <end position="255"/>
    </location>
</feature>
<evidence type="ECO:0000256" key="4">
    <source>
        <dbReference type="ARBA" id="ARBA00022771"/>
    </source>
</evidence>
<keyword evidence="3" id="KW-0677">Repeat</keyword>
<feature type="compositionally biased region" description="Basic residues" evidence="8">
    <location>
        <begin position="411"/>
        <end position="424"/>
    </location>
</feature>
<name>A0AAE1P6J3_9EUCA</name>
<dbReference type="AlphaFoldDB" id="A0AAE1P6J3"/>
<sequence>MTLPPNTVNMNAVYMDHLVQVGQPGHHTTSWYDYNAFNNLLVTPGIQAPQLQTTVTTTTATMTQHTLPNHHQEMIQGVVPAAQQRPTKPPPVPRPRPRAPPPERTYNASLQIHLRIHTGERPYKCTDCAAAFRSKGDLRSHRKLHTDERPYACYRCAKFFKTNQYLQKHLKKCGAPPTGKKRGRPRKTLSADSMLSPVPKKSTTSRSGRGKSKAKVKRGRPKVKPTRITRHTKVDEEGHVIREDDLEEKTNKGREEEMETTLGEPANKSLVVWCDGEAVSETSDSKPVIDSDKIPVFQQPQQDHQLQHQHTHDELQQQQPSPNQPHQLHQPTQDNQHLPSPGQQYQHHPSPGQHQQHQPSPSQHHQHQPSPSHHQHQQSQNQQQQQLHQPSSDQQHHHQQEQQQQSSQEHHHLHNHHHHLHHHHQPLEQHQHHHHQPVQQAPQNQQHQSLLTPQHHHHHQHHQQDSPQLHTLQHPQEGDVEALEQHVFPDLKVTTEHFEEIANGSSIAGDVDQTLHIAHVEHIEHMPLEAMERVVQVTHM</sequence>
<comment type="caution">
    <text evidence="10">The sequence shown here is derived from an EMBL/GenBank/DDBJ whole genome shotgun (WGS) entry which is preliminary data.</text>
</comment>
<keyword evidence="11" id="KW-1185">Reference proteome</keyword>
<accession>A0AAE1P6J3</accession>
<dbReference type="SUPFAM" id="SSF57667">
    <property type="entry name" value="beta-beta-alpha zinc fingers"/>
    <property type="match status" value="1"/>
</dbReference>
<evidence type="ECO:0000256" key="6">
    <source>
        <dbReference type="ARBA" id="ARBA00023242"/>
    </source>
</evidence>
<keyword evidence="5" id="KW-0862">Zinc</keyword>
<evidence type="ECO:0000256" key="7">
    <source>
        <dbReference type="PROSITE-ProRule" id="PRU00042"/>
    </source>
</evidence>
<reference evidence="10" key="1">
    <citation type="submission" date="2023-11" db="EMBL/GenBank/DDBJ databases">
        <title>Genome assemblies of two species of porcelain crab, Petrolisthes cinctipes and Petrolisthes manimaculis (Anomura: Porcellanidae).</title>
        <authorList>
            <person name="Angst P."/>
        </authorList>
    </citation>
    <scope>NUCLEOTIDE SEQUENCE</scope>
    <source>
        <strain evidence="10">PB745_02</strain>
        <tissue evidence="10">Gill</tissue>
    </source>
</reference>
<gene>
    <name evidence="10" type="ORF">Pmani_026231</name>
</gene>
<feature type="compositionally biased region" description="Basic residues" evidence="8">
    <location>
        <begin position="208"/>
        <end position="231"/>
    </location>
</feature>
<dbReference type="GO" id="GO:0000978">
    <property type="term" value="F:RNA polymerase II cis-regulatory region sequence-specific DNA binding"/>
    <property type="evidence" value="ECO:0007669"/>
    <property type="project" value="TreeGrafter"/>
</dbReference>
<feature type="compositionally biased region" description="Low complexity" evidence="8">
    <location>
        <begin position="339"/>
        <end position="393"/>
    </location>
</feature>
<proteinExistence type="predicted"/>
<feature type="compositionally biased region" description="Pro residues" evidence="8">
    <location>
        <begin position="87"/>
        <end position="103"/>
    </location>
</feature>
<dbReference type="PANTHER" id="PTHR23226:SF416">
    <property type="entry name" value="FI01424P"/>
    <property type="match status" value="1"/>
</dbReference>
<feature type="region of interest" description="Disordered" evidence="8">
    <location>
        <begin position="81"/>
        <end position="104"/>
    </location>
</feature>
<dbReference type="PROSITE" id="PS50157">
    <property type="entry name" value="ZINC_FINGER_C2H2_2"/>
    <property type="match status" value="2"/>
</dbReference>
<keyword evidence="2" id="KW-0479">Metal-binding</keyword>
<feature type="compositionally biased region" description="Low complexity" evidence="8">
    <location>
        <begin position="316"/>
        <end position="331"/>
    </location>
</feature>
<feature type="domain" description="C2H2-type" evidence="9">
    <location>
        <begin position="151"/>
        <end position="182"/>
    </location>
</feature>
<evidence type="ECO:0000256" key="1">
    <source>
        <dbReference type="ARBA" id="ARBA00004123"/>
    </source>
</evidence>
<evidence type="ECO:0000256" key="8">
    <source>
        <dbReference type="SAM" id="MobiDB-lite"/>
    </source>
</evidence>
<dbReference type="InterPro" id="IPR013087">
    <property type="entry name" value="Znf_C2H2_type"/>
</dbReference>
<comment type="subcellular location">
    <subcellularLocation>
        <location evidence="1">Nucleus</location>
    </subcellularLocation>
</comment>
<evidence type="ECO:0000256" key="5">
    <source>
        <dbReference type="ARBA" id="ARBA00022833"/>
    </source>
</evidence>
<dbReference type="PROSITE" id="PS00028">
    <property type="entry name" value="ZINC_FINGER_C2H2_1"/>
    <property type="match status" value="1"/>
</dbReference>
<protein>
    <recommendedName>
        <fullName evidence="9">C2H2-type domain-containing protein</fullName>
    </recommendedName>
</protein>
<dbReference type="PANTHER" id="PTHR23226">
    <property type="entry name" value="ZINC FINGER AND SCAN DOMAIN-CONTAINING"/>
    <property type="match status" value="1"/>
</dbReference>